<evidence type="ECO:0000256" key="2">
    <source>
        <dbReference type="SAM" id="Phobius"/>
    </source>
</evidence>
<keyword evidence="2" id="KW-1133">Transmembrane helix</keyword>
<evidence type="ECO:0008006" key="5">
    <source>
        <dbReference type="Google" id="ProtNLM"/>
    </source>
</evidence>
<proteinExistence type="predicted"/>
<gene>
    <name evidence="3" type="ORF">GCM10011583_37250</name>
</gene>
<protein>
    <recommendedName>
        <fullName evidence="5">DUF3574 domain-containing protein</fullName>
    </recommendedName>
</protein>
<dbReference type="EMBL" id="BMMV01000011">
    <property type="protein sequence ID" value="GGK02129.1"/>
    <property type="molecule type" value="Genomic_DNA"/>
</dbReference>
<dbReference type="InterPro" id="IPR021957">
    <property type="entry name" value="DUF3574"/>
</dbReference>
<keyword evidence="2" id="KW-0472">Membrane</keyword>
<sequence>MPNVPTVPTAPEPSRPGGLRTSRAPRTPRQRAGLAVAAASVAVLGVGAPAAYASLDSEQRSPQRQSTEQQPTRTRHGTAYVETRLFFGTERPDGGAAVTDRQFMAFIDRHVTPGFPSGLTIQEGRGQWRDSNGAIERERSYELILLYPEAEAKSRDARIERIRDAYVRAHAQDSVARLDERTLADF</sequence>
<feature type="region of interest" description="Disordered" evidence="1">
    <location>
        <begin position="54"/>
        <end position="77"/>
    </location>
</feature>
<evidence type="ECO:0000313" key="3">
    <source>
        <dbReference type="EMBL" id="GGK02129.1"/>
    </source>
</evidence>
<feature type="transmembrane region" description="Helical" evidence="2">
    <location>
        <begin position="32"/>
        <end position="55"/>
    </location>
</feature>
<accession>A0ABQ2EDT9</accession>
<dbReference type="Pfam" id="PF12098">
    <property type="entry name" value="DUF3574"/>
    <property type="match status" value="1"/>
</dbReference>
<reference evidence="4" key="1">
    <citation type="journal article" date="2019" name="Int. J. Syst. Evol. Microbiol.">
        <title>The Global Catalogue of Microorganisms (GCM) 10K type strain sequencing project: providing services to taxonomists for standard genome sequencing and annotation.</title>
        <authorList>
            <consortium name="The Broad Institute Genomics Platform"/>
            <consortium name="The Broad Institute Genome Sequencing Center for Infectious Disease"/>
            <person name="Wu L."/>
            <person name="Ma J."/>
        </authorList>
    </citation>
    <scope>NUCLEOTIDE SEQUENCE [LARGE SCALE GENOMIC DNA]</scope>
    <source>
        <strain evidence="4">CGMCC 4.7275</strain>
    </source>
</reference>
<comment type="caution">
    <text evidence="3">The sequence shown here is derived from an EMBL/GenBank/DDBJ whole genome shotgun (WGS) entry which is preliminary data.</text>
</comment>
<dbReference type="Proteomes" id="UP000660265">
    <property type="component" value="Unassembled WGS sequence"/>
</dbReference>
<feature type="compositionally biased region" description="Polar residues" evidence="1">
    <location>
        <begin position="60"/>
        <end position="72"/>
    </location>
</feature>
<keyword evidence="2" id="KW-0812">Transmembrane</keyword>
<feature type="region of interest" description="Disordered" evidence="1">
    <location>
        <begin position="1"/>
        <end position="32"/>
    </location>
</feature>
<organism evidence="3 4">
    <name type="scientific">Streptomyces camponoticapitis</name>
    <dbReference type="NCBI Taxonomy" id="1616125"/>
    <lineage>
        <taxon>Bacteria</taxon>
        <taxon>Bacillati</taxon>
        <taxon>Actinomycetota</taxon>
        <taxon>Actinomycetes</taxon>
        <taxon>Kitasatosporales</taxon>
        <taxon>Streptomycetaceae</taxon>
        <taxon>Streptomyces</taxon>
    </lineage>
</organism>
<evidence type="ECO:0000313" key="4">
    <source>
        <dbReference type="Proteomes" id="UP000660265"/>
    </source>
</evidence>
<keyword evidence="4" id="KW-1185">Reference proteome</keyword>
<name>A0ABQ2EDT9_9ACTN</name>
<evidence type="ECO:0000256" key="1">
    <source>
        <dbReference type="SAM" id="MobiDB-lite"/>
    </source>
</evidence>